<feature type="signal peptide" evidence="2">
    <location>
        <begin position="1"/>
        <end position="23"/>
    </location>
</feature>
<feature type="chain" id="PRO_5024906171" evidence="2">
    <location>
        <begin position="24"/>
        <end position="276"/>
    </location>
</feature>
<organism evidence="4 5">
    <name type="scientific">Ruminobacter amylophilus</name>
    <dbReference type="NCBI Taxonomy" id="867"/>
    <lineage>
        <taxon>Bacteria</taxon>
        <taxon>Pseudomonadati</taxon>
        <taxon>Pseudomonadota</taxon>
        <taxon>Gammaproteobacteria</taxon>
        <taxon>Aeromonadales</taxon>
        <taxon>Succinivibrionaceae</taxon>
        <taxon>Ruminobacter</taxon>
    </lineage>
</organism>
<dbReference type="InterPro" id="IPR036938">
    <property type="entry name" value="PAP2/HPO_sf"/>
</dbReference>
<dbReference type="SMART" id="SM00014">
    <property type="entry name" value="acidPPc"/>
    <property type="match status" value="1"/>
</dbReference>
<evidence type="ECO:0000256" key="1">
    <source>
        <dbReference type="SAM" id="MobiDB-lite"/>
    </source>
</evidence>
<accession>A0A662ZJZ2</accession>
<proteinExistence type="predicted"/>
<dbReference type="InterPro" id="IPR000326">
    <property type="entry name" value="PAP2/HPO"/>
</dbReference>
<dbReference type="RefSeq" id="WP_093142805.1">
    <property type="nucleotide sequence ID" value="NZ_FOXF01000035.1"/>
</dbReference>
<dbReference type="PRINTS" id="PR00483">
    <property type="entry name" value="BACPHPHTASE"/>
</dbReference>
<sequence>MNLSRVLPLLCVAAFVMTGVSFADTPQPLAWNAQNSSTVPNQKGKSKYPSFSDSPKRDYADAVMLLPPPPGEDSKAFEIDKDIYKDNLKKYKGTKTWEDARLSARLDGNSIAAFFSDAMGIRMSREKTPKLLYLIENSLGDFLEPGNNAKRYYKRKRPYVYFGERTCSSVQDDQGHARDGSYPSGYSTYGWGIALILTEINPRRSNQILETGLRLGQNRVICGFHWQSDVDWGRTLASYVVAELHTVKKFNEALAEAKAEFEAAVEEQRQSKRFAR</sequence>
<dbReference type="OrthoDB" id="9805301at2"/>
<dbReference type="InterPro" id="IPR001011">
    <property type="entry name" value="Acid_Pase_classA_bac"/>
</dbReference>
<evidence type="ECO:0000259" key="3">
    <source>
        <dbReference type="SMART" id="SM00014"/>
    </source>
</evidence>
<evidence type="ECO:0000256" key="2">
    <source>
        <dbReference type="SAM" id="SignalP"/>
    </source>
</evidence>
<feature type="region of interest" description="Disordered" evidence="1">
    <location>
        <begin position="32"/>
        <end position="55"/>
    </location>
</feature>
<dbReference type="Proteomes" id="UP000243745">
    <property type="component" value="Unassembled WGS sequence"/>
</dbReference>
<reference evidence="4 5" key="1">
    <citation type="submission" date="2016-10" db="EMBL/GenBank/DDBJ databases">
        <authorList>
            <person name="Varghese N."/>
            <person name="Submissions S."/>
        </authorList>
    </citation>
    <scope>NUCLEOTIDE SEQUENCE [LARGE SCALE GENOMIC DNA]</scope>
    <source>
        <strain evidence="4 5">DSM 1361</strain>
    </source>
</reference>
<dbReference type="AlphaFoldDB" id="A0A662ZJZ2"/>
<dbReference type="CDD" id="cd03397">
    <property type="entry name" value="PAP2_acid_phosphatase"/>
    <property type="match status" value="1"/>
</dbReference>
<protein>
    <submittedName>
        <fullName evidence="4">Acid phosphatase (Class A)</fullName>
    </submittedName>
</protein>
<keyword evidence="2" id="KW-0732">Signal</keyword>
<dbReference type="GO" id="GO:0030288">
    <property type="term" value="C:outer membrane-bounded periplasmic space"/>
    <property type="evidence" value="ECO:0007669"/>
    <property type="project" value="InterPro"/>
</dbReference>
<dbReference type="GO" id="GO:0003993">
    <property type="term" value="F:acid phosphatase activity"/>
    <property type="evidence" value="ECO:0007669"/>
    <property type="project" value="InterPro"/>
</dbReference>
<evidence type="ECO:0000313" key="4">
    <source>
        <dbReference type="EMBL" id="SFP54704.1"/>
    </source>
</evidence>
<feature type="compositionally biased region" description="Polar residues" evidence="1">
    <location>
        <begin position="32"/>
        <end position="53"/>
    </location>
</feature>
<dbReference type="Gene3D" id="1.20.144.10">
    <property type="entry name" value="Phosphatidic acid phosphatase type 2/haloperoxidase"/>
    <property type="match status" value="1"/>
</dbReference>
<name>A0A662ZJZ2_9GAMM</name>
<evidence type="ECO:0000313" key="5">
    <source>
        <dbReference type="Proteomes" id="UP000243745"/>
    </source>
</evidence>
<keyword evidence="5" id="KW-1185">Reference proteome</keyword>
<dbReference type="Pfam" id="PF01569">
    <property type="entry name" value="PAP2"/>
    <property type="match status" value="1"/>
</dbReference>
<feature type="domain" description="Phosphatidic acid phosphatase type 2/haloperoxidase" evidence="3">
    <location>
        <begin position="130"/>
        <end position="245"/>
    </location>
</feature>
<dbReference type="SUPFAM" id="SSF48317">
    <property type="entry name" value="Acid phosphatase/Vanadium-dependent haloperoxidase"/>
    <property type="match status" value="1"/>
</dbReference>
<dbReference type="EMBL" id="FOXF01000035">
    <property type="protein sequence ID" value="SFP54704.1"/>
    <property type="molecule type" value="Genomic_DNA"/>
</dbReference>
<gene>
    <name evidence="4" type="ORF">SAMN02910344_01686</name>
</gene>